<evidence type="ECO:0000313" key="5">
    <source>
        <dbReference type="Proteomes" id="UP000823914"/>
    </source>
</evidence>
<dbReference type="CDD" id="cd00761">
    <property type="entry name" value="Glyco_tranf_GTA_type"/>
    <property type="match status" value="1"/>
</dbReference>
<dbReference type="PANTHER" id="PTHR22916">
    <property type="entry name" value="GLYCOSYLTRANSFERASE"/>
    <property type="match status" value="1"/>
</dbReference>
<dbReference type="Pfam" id="PF00535">
    <property type="entry name" value="Glycos_transf_2"/>
    <property type="match status" value="1"/>
</dbReference>
<dbReference type="PANTHER" id="PTHR22916:SF51">
    <property type="entry name" value="GLYCOSYLTRANSFERASE EPSH-RELATED"/>
    <property type="match status" value="1"/>
</dbReference>
<evidence type="ECO:0000313" key="4">
    <source>
        <dbReference type="EMBL" id="MBU3848951.1"/>
    </source>
</evidence>
<evidence type="ECO:0000256" key="2">
    <source>
        <dbReference type="ARBA" id="ARBA00022679"/>
    </source>
</evidence>
<gene>
    <name evidence="4" type="ORF">IAA16_00115</name>
</gene>
<dbReference type="SUPFAM" id="SSF53448">
    <property type="entry name" value="Nucleotide-diphospho-sugar transferases"/>
    <property type="match status" value="1"/>
</dbReference>
<sequence length="328" mass="38141">MVQFLINNGSNKNLISVIVPVYNVELLLDRCVSSITNQTFTNLEIILVDDGSTDGSGMICDLWSDKDTRVKVIHKKNGGLASARNAGLVLASGNYISFVDSDDWISPEMLRILYEKINLNNADIAVCNYYVAKSECEYYAGQLFKDRIYEGYQALKQAMIDNLPHTVWCKLVQRQVLENEDKQLDAFFIEQRYEDTCYSLREYFKAKKIVVTSERLYYYYSNSDSITSVPKDSDFIDIENNILYVSKYLSMVVPKEIFDCFAVITLIFMLQLSFTKGDDYRSRIITHRINEKIKKLPMNVILKSKAWKRLIIAKLHLIHFFFKIRYRN</sequence>
<reference evidence="4" key="2">
    <citation type="submission" date="2021-04" db="EMBL/GenBank/DDBJ databases">
        <authorList>
            <person name="Gilroy R."/>
        </authorList>
    </citation>
    <scope>NUCLEOTIDE SEQUENCE</scope>
    <source>
        <strain evidence="4">Gambia15-2214</strain>
    </source>
</reference>
<name>A0A9E2L1H9_9SPIR</name>
<dbReference type="EC" id="2.4.-.-" evidence="4"/>
<dbReference type="InterPro" id="IPR001173">
    <property type="entry name" value="Glyco_trans_2-like"/>
</dbReference>
<dbReference type="InterPro" id="IPR029044">
    <property type="entry name" value="Nucleotide-diphossugar_trans"/>
</dbReference>
<comment type="caution">
    <text evidence="4">The sequence shown here is derived from an EMBL/GenBank/DDBJ whole genome shotgun (WGS) entry which is preliminary data.</text>
</comment>
<evidence type="ECO:0000256" key="1">
    <source>
        <dbReference type="ARBA" id="ARBA00022676"/>
    </source>
</evidence>
<accession>A0A9E2L1H9</accession>
<proteinExistence type="predicted"/>
<organism evidence="4 5">
    <name type="scientific">Candidatus Treponema excrementipullorum</name>
    <dbReference type="NCBI Taxonomy" id="2838768"/>
    <lineage>
        <taxon>Bacteria</taxon>
        <taxon>Pseudomonadati</taxon>
        <taxon>Spirochaetota</taxon>
        <taxon>Spirochaetia</taxon>
        <taxon>Spirochaetales</taxon>
        <taxon>Treponemataceae</taxon>
        <taxon>Treponema</taxon>
    </lineage>
</organism>
<feature type="domain" description="Glycosyltransferase 2-like" evidence="3">
    <location>
        <begin position="16"/>
        <end position="159"/>
    </location>
</feature>
<dbReference type="GO" id="GO:0016758">
    <property type="term" value="F:hexosyltransferase activity"/>
    <property type="evidence" value="ECO:0007669"/>
    <property type="project" value="UniProtKB-ARBA"/>
</dbReference>
<dbReference type="Gene3D" id="3.90.550.10">
    <property type="entry name" value="Spore Coat Polysaccharide Biosynthesis Protein SpsA, Chain A"/>
    <property type="match status" value="1"/>
</dbReference>
<keyword evidence="2 4" id="KW-0808">Transferase</keyword>
<reference evidence="4" key="1">
    <citation type="journal article" date="2021" name="PeerJ">
        <title>Extensive microbial diversity within the chicken gut microbiome revealed by metagenomics and culture.</title>
        <authorList>
            <person name="Gilroy R."/>
            <person name="Ravi A."/>
            <person name="Getino M."/>
            <person name="Pursley I."/>
            <person name="Horton D.L."/>
            <person name="Alikhan N.F."/>
            <person name="Baker D."/>
            <person name="Gharbi K."/>
            <person name="Hall N."/>
            <person name="Watson M."/>
            <person name="Adriaenssens E.M."/>
            <person name="Foster-Nyarko E."/>
            <person name="Jarju S."/>
            <person name="Secka A."/>
            <person name="Antonio M."/>
            <person name="Oren A."/>
            <person name="Chaudhuri R.R."/>
            <person name="La Ragione R."/>
            <person name="Hildebrand F."/>
            <person name="Pallen M.J."/>
        </authorList>
    </citation>
    <scope>NUCLEOTIDE SEQUENCE</scope>
    <source>
        <strain evidence="4">Gambia15-2214</strain>
    </source>
</reference>
<dbReference type="AlphaFoldDB" id="A0A9E2L1H9"/>
<dbReference type="Proteomes" id="UP000823914">
    <property type="component" value="Unassembled WGS sequence"/>
</dbReference>
<dbReference type="EMBL" id="JAHLFV010000002">
    <property type="protein sequence ID" value="MBU3848951.1"/>
    <property type="molecule type" value="Genomic_DNA"/>
</dbReference>
<evidence type="ECO:0000259" key="3">
    <source>
        <dbReference type="Pfam" id="PF00535"/>
    </source>
</evidence>
<keyword evidence="1 4" id="KW-0328">Glycosyltransferase</keyword>
<protein>
    <submittedName>
        <fullName evidence="4">Glycosyltransferase</fullName>
        <ecNumber evidence="4">2.4.-.-</ecNumber>
    </submittedName>
</protein>